<evidence type="ECO:0000256" key="11">
    <source>
        <dbReference type="ARBA" id="ARBA00023136"/>
    </source>
</evidence>
<dbReference type="InterPro" id="IPR000531">
    <property type="entry name" value="Beta-barrel_TonB"/>
</dbReference>
<protein>
    <submittedName>
        <fullName evidence="19">Iron complex outermembrane recepter protein</fullName>
    </submittedName>
</protein>
<keyword evidence="12" id="KW-0675">Receptor</keyword>
<keyword evidence="8" id="KW-0408">Iron</keyword>
<evidence type="ECO:0000256" key="5">
    <source>
        <dbReference type="ARBA" id="ARBA00022496"/>
    </source>
</evidence>
<dbReference type="AlphaFoldDB" id="A0A1M6GNL7"/>
<dbReference type="OrthoDB" id="9775095at2"/>
<evidence type="ECO:0000256" key="16">
    <source>
        <dbReference type="SAM" id="SignalP"/>
    </source>
</evidence>
<dbReference type="GO" id="GO:0015891">
    <property type="term" value="P:siderophore transport"/>
    <property type="evidence" value="ECO:0007669"/>
    <property type="project" value="InterPro"/>
</dbReference>
<feature type="signal peptide" evidence="16">
    <location>
        <begin position="1"/>
        <end position="20"/>
    </location>
</feature>
<evidence type="ECO:0000313" key="19">
    <source>
        <dbReference type="EMBL" id="SHJ11492.1"/>
    </source>
</evidence>
<evidence type="ECO:0000256" key="12">
    <source>
        <dbReference type="ARBA" id="ARBA00023170"/>
    </source>
</evidence>
<evidence type="ECO:0000256" key="2">
    <source>
        <dbReference type="ARBA" id="ARBA00009810"/>
    </source>
</evidence>
<evidence type="ECO:0000256" key="8">
    <source>
        <dbReference type="ARBA" id="ARBA00023004"/>
    </source>
</evidence>
<dbReference type="Proteomes" id="UP000184488">
    <property type="component" value="Unassembled WGS sequence"/>
</dbReference>
<keyword evidence="4 14" id="KW-1134">Transmembrane beta strand</keyword>
<evidence type="ECO:0000259" key="17">
    <source>
        <dbReference type="Pfam" id="PF00593"/>
    </source>
</evidence>
<keyword evidence="20" id="KW-1185">Reference proteome</keyword>
<gene>
    <name evidence="19" type="ORF">SAMN05444363_2704</name>
</gene>
<dbReference type="Gene3D" id="2.170.130.10">
    <property type="entry name" value="TonB-dependent receptor, plug domain"/>
    <property type="match status" value="1"/>
</dbReference>
<dbReference type="PANTHER" id="PTHR32552">
    <property type="entry name" value="FERRICHROME IRON RECEPTOR-RELATED"/>
    <property type="match status" value="1"/>
</dbReference>
<evidence type="ECO:0000256" key="1">
    <source>
        <dbReference type="ARBA" id="ARBA00004571"/>
    </source>
</evidence>
<dbReference type="STRING" id="415425.SAMN05444363_2704"/>
<dbReference type="GO" id="GO:0038023">
    <property type="term" value="F:signaling receptor activity"/>
    <property type="evidence" value="ECO:0007669"/>
    <property type="project" value="InterPro"/>
</dbReference>
<dbReference type="InterPro" id="IPR036942">
    <property type="entry name" value="Beta-barrel_TonB_sf"/>
</dbReference>
<dbReference type="InterPro" id="IPR039426">
    <property type="entry name" value="TonB-dep_rcpt-like"/>
</dbReference>
<comment type="similarity">
    <text evidence="2 14 15">Belongs to the TonB-dependent receptor family.</text>
</comment>
<evidence type="ECO:0000256" key="10">
    <source>
        <dbReference type="ARBA" id="ARBA00023077"/>
    </source>
</evidence>
<keyword evidence="7 16" id="KW-0732">Signal</keyword>
<keyword evidence="11 14" id="KW-0472">Membrane</keyword>
<dbReference type="Pfam" id="PF00593">
    <property type="entry name" value="TonB_dep_Rec_b-barrel"/>
    <property type="match status" value="1"/>
</dbReference>
<dbReference type="GO" id="GO:0015344">
    <property type="term" value="F:siderophore uptake transmembrane transporter activity"/>
    <property type="evidence" value="ECO:0007669"/>
    <property type="project" value="TreeGrafter"/>
</dbReference>
<keyword evidence="6 14" id="KW-0812">Transmembrane</keyword>
<dbReference type="GO" id="GO:0009279">
    <property type="term" value="C:cell outer membrane"/>
    <property type="evidence" value="ECO:0007669"/>
    <property type="project" value="UniProtKB-SubCell"/>
</dbReference>
<dbReference type="SUPFAM" id="SSF56935">
    <property type="entry name" value="Porins"/>
    <property type="match status" value="1"/>
</dbReference>
<evidence type="ECO:0000256" key="15">
    <source>
        <dbReference type="RuleBase" id="RU003357"/>
    </source>
</evidence>
<feature type="domain" description="TonB-dependent receptor-like beta-barrel" evidence="17">
    <location>
        <begin position="245"/>
        <end position="741"/>
    </location>
</feature>
<keyword evidence="9" id="KW-0406">Ion transport</keyword>
<dbReference type="PROSITE" id="PS52016">
    <property type="entry name" value="TONB_DEPENDENT_REC_3"/>
    <property type="match status" value="1"/>
</dbReference>
<keyword evidence="13 14" id="KW-0998">Cell outer membrane</keyword>
<name>A0A1M6GNL7_9FLAO</name>
<evidence type="ECO:0000256" key="6">
    <source>
        <dbReference type="ARBA" id="ARBA00022692"/>
    </source>
</evidence>
<evidence type="ECO:0000256" key="13">
    <source>
        <dbReference type="ARBA" id="ARBA00023237"/>
    </source>
</evidence>
<keyword evidence="5" id="KW-0410">Iron transport</keyword>
<organism evidence="19 20">
    <name type="scientific">Flavobacterium terrae</name>
    <dbReference type="NCBI Taxonomy" id="415425"/>
    <lineage>
        <taxon>Bacteria</taxon>
        <taxon>Pseudomonadati</taxon>
        <taxon>Bacteroidota</taxon>
        <taxon>Flavobacteriia</taxon>
        <taxon>Flavobacteriales</taxon>
        <taxon>Flavobacteriaceae</taxon>
        <taxon>Flavobacterium</taxon>
    </lineage>
</organism>
<dbReference type="CDD" id="cd01347">
    <property type="entry name" value="ligand_gated_channel"/>
    <property type="match status" value="1"/>
</dbReference>
<dbReference type="Gene3D" id="2.40.170.20">
    <property type="entry name" value="TonB-dependent receptor, beta-barrel domain"/>
    <property type="match status" value="1"/>
</dbReference>
<proteinExistence type="inferred from homology"/>
<sequence>MKKYLSLQAVFLLLTTISFAQTAYISKAEYDLEDYSELNDTVKNKKRKILNEVTITSNQQRKPVSVVRSGLKEMDNPQSVQVIANEVIEQQQAIRLSEVIKNANGVYVGSARGGAQESFWSRGYDMGANNMFKNGFRYNAGSIPEVSSLEKVEFLKGGSALLYGNVTPGGILNLVTKTPKFNKGGEINMQLGSYDYYKPSVDFYGPLNNSIAYRFTGSYEKSNSFRDYVKNDRIYINPSFLFKISEKTDVTVQGDYLSADWTPDFGTGIIGKQILDIPRNTYFGALWSTGNTKSASASLLFNHDFNKNWKLSFNSSFQSYRRKQKSTAQLNTIDANGNWKRGLTQADAAEKIFGDQLSLQGSFNTGKIKHQIFTGVDFENSIAPNYTFGFFATPDGTTPITTEATAINLFNYDYSTQSLTAPYPTRATQLASTNTKRFGAYAQDLISITDYIKVLAGIRWSWQESQVTTTKEVIEKISGVDVLTTRLEDATPVEGTKTLNRAYSPKAGLVIQPNKNLSFFGSYSNSFTPNTGTTVNLEPLKPSIIDQFEVGVKKEFWNGALSTNVTLYQITNNNLAQTAQFLADGVTQNVNTSLKELVGGVKGKGIEIDITAKPIEGLNIMAGYSFNETKVAKSSGTSGSLVVGDILTRTPKNTANLSFFYKIPNGKLKGLSFGAIGNYIGDRMGGWNDRYVWTEIKPSTNPRTYNVTIEDRDIPLKGYFTADASIGYEWNQISLLFKLSNVTNELNYTVHENYSVNPITPRQVMTSLKYKF</sequence>
<dbReference type="Pfam" id="PF07715">
    <property type="entry name" value="Plug"/>
    <property type="match status" value="1"/>
</dbReference>
<evidence type="ECO:0000256" key="14">
    <source>
        <dbReference type="PROSITE-ProRule" id="PRU01360"/>
    </source>
</evidence>
<keyword evidence="3 14" id="KW-0813">Transport</keyword>
<reference evidence="20" key="1">
    <citation type="submission" date="2016-11" db="EMBL/GenBank/DDBJ databases">
        <authorList>
            <person name="Varghese N."/>
            <person name="Submissions S."/>
        </authorList>
    </citation>
    <scope>NUCLEOTIDE SEQUENCE [LARGE SCALE GENOMIC DNA]</scope>
    <source>
        <strain evidence="20">DSM 18829</strain>
    </source>
</reference>
<accession>A0A1M6GNL7</accession>
<dbReference type="RefSeq" id="WP_073312021.1">
    <property type="nucleotide sequence ID" value="NZ_FQZI01000005.1"/>
</dbReference>
<evidence type="ECO:0000256" key="3">
    <source>
        <dbReference type="ARBA" id="ARBA00022448"/>
    </source>
</evidence>
<keyword evidence="10 15" id="KW-0798">TonB box</keyword>
<evidence type="ECO:0000256" key="7">
    <source>
        <dbReference type="ARBA" id="ARBA00022729"/>
    </source>
</evidence>
<evidence type="ECO:0000256" key="9">
    <source>
        <dbReference type="ARBA" id="ARBA00023065"/>
    </source>
</evidence>
<dbReference type="InterPro" id="IPR037066">
    <property type="entry name" value="Plug_dom_sf"/>
</dbReference>
<evidence type="ECO:0000256" key="4">
    <source>
        <dbReference type="ARBA" id="ARBA00022452"/>
    </source>
</evidence>
<evidence type="ECO:0000259" key="18">
    <source>
        <dbReference type="Pfam" id="PF07715"/>
    </source>
</evidence>
<feature type="chain" id="PRO_5012500257" evidence="16">
    <location>
        <begin position="21"/>
        <end position="772"/>
    </location>
</feature>
<comment type="subcellular location">
    <subcellularLocation>
        <location evidence="1 14">Cell outer membrane</location>
        <topology evidence="1 14">Multi-pass membrane protein</topology>
    </subcellularLocation>
</comment>
<evidence type="ECO:0000313" key="20">
    <source>
        <dbReference type="Proteomes" id="UP000184488"/>
    </source>
</evidence>
<dbReference type="InterPro" id="IPR012910">
    <property type="entry name" value="Plug_dom"/>
</dbReference>
<feature type="domain" description="TonB-dependent receptor plug" evidence="18">
    <location>
        <begin position="73"/>
        <end position="171"/>
    </location>
</feature>
<dbReference type="EMBL" id="FQZI01000005">
    <property type="protein sequence ID" value="SHJ11492.1"/>
    <property type="molecule type" value="Genomic_DNA"/>
</dbReference>
<dbReference type="PANTHER" id="PTHR32552:SF68">
    <property type="entry name" value="FERRICHROME OUTER MEMBRANE TRANSPORTER_PHAGE RECEPTOR"/>
    <property type="match status" value="1"/>
</dbReference>
<dbReference type="NCBIfam" id="TIGR01783">
    <property type="entry name" value="TonB-siderophor"/>
    <property type="match status" value="1"/>
</dbReference>
<dbReference type="InterPro" id="IPR010105">
    <property type="entry name" value="TonB_sidphr_rcpt"/>
</dbReference>